<evidence type="ECO:0000313" key="22">
    <source>
        <dbReference type="Proteomes" id="UP000199230"/>
    </source>
</evidence>
<keyword evidence="6" id="KW-0547">Nucleotide-binding</keyword>
<evidence type="ECO:0000256" key="14">
    <source>
        <dbReference type="ARBA" id="ARBA00023204"/>
    </source>
</evidence>
<evidence type="ECO:0000256" key="6">
    <source>
        <dbReference type="ARBA" id="ARBA00022741"/>
    </source>
</evidence>
<evidence type="ECO:0000256" key="2">
    <source>
        <dbReference type="ARBA" id="ARBA00022490"/>
    </source>
</evidence>
<evidence type="ECO:0000256" key="7">
    <source>
        <dbReference type="ARBA" id="ARBA00022763"/>
    </source>
</evidence>
<evidence type="ECO:0000256" key="4">
    <source>
        <dbReference type="ARBA" id="ARBA00022723"/>
    </source>
</evidence>
<dbReference type="InterPro" id="IPR041552">
    <property type="entry name" value="UvrA_DNA-bd"/>
</dbReference>
<keyword evidence="9" id="KW-0863">Zinc-finger</keyword>
<evidence type="ECO:0000256" key="11">
    <source>
        <dbReference type="ARBA" id="ARBA00022840"/>
    </source>
</evidence>
<dbReference type="PROSITE" id="PS50893">
    <property type="entry name" value="ABC_TRANSPORTER_2"/>
    <property type="match status" value="1"/>
</dbReference>
<sequence>MKWISIGTVVATPEREKVSVQLYSGYEKALDKLHLFSHCLLFHLTEDQIQISVTEIVNVSMKNRELLLAFPEQKRLKTTSENPVFSGQLVDIKPYFPAEEVVLDPPENIKAFSIHSLSFIGEYNLQGNQPIIQLYEKMLPLPNTLISNNSYARVLWYFDRFDSRHYRRIRTCTPPYNNAPRTGIFASRSPVRPNPLGSTIVKIQDCHSSSGTIKIEGFDGFPGTKIFQIIAYDPLIESIPTAKIPPWVSHWSSFKRFSKPKAIPSFCEGSVEKEFYQEPLDLQRPVKHPDLEETLSADQEEDPDKIHVHHASIHNLKSVSVSIPKNSITVITGVSGSGKSSLAFDTLYTESQKQFMDLTFSNPLTENALLDISVDKISGLLPSIAIKQQSFHSNPRSTVGTLTKVADLLKLIFTVIGERKCPVCHQKIDASHVCSKCGEILFDSTPQIFNYNHPDYMCPVCKGLGVQRQVDQSKIVEYPEKSLLDGASSFYGNLRKHRKKPNANWIRGEILALAEDLKEDLSLPFHQLSSSFKQQFFHGSKGREVRLAYETAKGTSGIISRPVEGALSIIQRLSSDSRTSKGHNSLKKYMSSSLCCHCQGERLLEEARLINIHGYRYPQIVTLSITELQNWCHGIYGKLTKQQQQKTSTLFRKLNHRLNRMHSVGLGYLSLNRNLPSLSGGEAQRLKLAIQLGTGLSGILYILDEPSKGLHPKDYQFLLKGITALKETGNTVIVVEHKQCFLSIADMHLRMGPKAGRYGGELVLVQHRQEIKASLSEDHWHPQRNQLSLADRFPETCFFKDSTKKNPPFIHLKKVSTNNLKGIDVAFPIGMISAVIGVSGSGKSSLVTKTLYPYLLKTLGKSVDTTGTFEEITGLETIQKVFYVHQHPIGNHSRSNPGTYIGVFDLIRNYYAATDAAKKQGFTKDYFSFNSKKGQCPDCLGLGEIPIDNHYMEGVYIPCSLCQGKRYTTEVLEIKVKQLSIGDILDMEIHDLMDFFQDEQEIFHLISMLHKVGLGYLKLGQKASSLSGGESQRLKLAKELSKKHNYHSLYILDEPTTGLSNEDVNKVLLLLKELQAKGATIIIIEHHPHILSECDYIIELGPGGGHQGGRLLQCGFPEPPAD</sequence>
<keyword evidence="3" id="KW-0949">S-adenosyl-L-methionine</keyword>
<dbReference type="InterPro" id="IPR036414">
    <property type="entry name" value="YaeB_N_sf"/>
</dbReference>
<accession>A0A1H3Q6W5</accession>
<reference evidence="21 22" key="1">
    <citation type="submission" date="2016-10" db="EMBL/GenBank/DDBJ databases">
        <authorList>
            <person name="de Groot N.N."/>
        </authorList>
    </citation>
    <scope>NUCLEOTIDE SEQUENCE [LARGE SCALE GENOMIC DNA]</scope>
    <source>
        <strain evidence="21 22">APO</strain>
    </source>
</reference>
<dbReference type="GO" id="GO:0006281">
    <property type="term" value="P:DNA repair"/>
    <property type="evidence" value="ECO:0007669"/>
    <property type="project" value="UniProtKB-KW"/>
</dbReference>
<evidence type="ECO:0000259" key="20">
    <source>
        <dbReference type="PROSITE" id="PS51668"/>
    </source>
</evidence>
<evidence type="ECO:0000256" key="12">
    <source>
        <dbReference type="ARBA" id="ARBA00022881"/>
    </source>
</evidence>
<dbReference type="OrthoDB" id="1871503at2"/>
<keyword evidence="12" id="KW-0267">Excision nuclease</keyword>
<comment type="similarity">
    <text evidence="15">Belongs to the tRNA methyltransferase O family.</text>
</comment>
<dbReference type="Pfam" id="PF01980">
    <property type="entry name" value="TrmO_N"/>
    <property type="match status" value="1"/>
</dbReference>
<evidence type="ECO:0000256" key="16">
    <source>
        <dbReference type="ARBA" id="ARBA00038000"/>
    </source>
</evidence>
<dbReference type="Gene3D" id="1.20.1580.10">
    <property type="entry name" value="ABC transporter ATPase like domain"/>
    <property type="match status" value="2"/>
</dbReference>
<dbReference type="EMBL" id="FNPV01000008">
    <property type="protein sequence ID" value="SDZ08848.1"/>
    <property type="molecule type" value="Genomic_DNA"/>
</dbReference>
<feature type="domain" description="TsaA-like" evidence="20">
    <location>
        <begin position="117"/>
        <end position="241"/>
    </location>
</feature>
<organism evidence="21 22">
    <name type="scientific">Tindallia californiensis</name>
    <dbReference type="NCBI Taxonomy" id="159292"/>
    <lineage>
        <taxon>Bacteria</taxon>
        <taxon>Bacillati</taxon>
        <taxon>Bacillota</taxon>
        <taxon>Clostridia</taxon>
        <taxon>Peptostreptococcales</taxon>
        <taxon>Tindalliaceae</taxon>
        <taxon>Tindallia</taxon>
    </lineage>
</organism>
<dbReference type="InterPro" id="IPR017871">
    <property type="entry name" value="ABC_transporter-like_CS"/>
</dbReference>
<dbReference type="GO" id="GO:0003677">
    <property type="term" value="F:DNA binding"/>
    <property type="evidence" value="ECO:0007669"/>
    <property type="project" value="UniProtKB-KW"/>
</dbReference>
<dbReference type="InterPro" id="IPR023370">
    <property type="entry name" value="TrmO-like_N"/>
</dbReference>
<dbReference type="PROSITE" id="PS00211">
    <property type="entry name" value="ABC_TRANSPORTER_1"/>
    <property type="match status" value="2"/>
</dbReference>
<evidence type="ECO:0000313" key="21">
    <source>
        <dbReference type="EMBL" id="SDZ08848.1"/>
    </source>
</evidence>
<dbReference type="PANTHER" id="PTHR43152">
    <property type="entry name" value="UVRABC SYSTEM PROTEIN A"/>
    <property type="match status" value="1"/>
</dbReference>
<comment type="subcellular location">
    <subcellularLocation>
        <location evidence="1">Cytoplasm</location>
    </subcellularLocation>
</comment>
<dbReference type="InterPro" id="IPR027417">
    <property type="entry name" value="P-loop_NTPase"/>
</dbReference>
<dbReference type="GO" id="GO:0004518">
    <property type="term" value="F:nuclease activity"/>
    <property type="evidence" value="ECO:0007669"/>
    <property type="project" value="UniProtKB-KW"/>
</dbReference>
<dbReference type="GO" id="GO:0005737">
    <property type="term" value="C:cytoplasm"/>
    <property type="evidence" value="ECO:0007669"/>
    <property type="project" value="UniProtKB-SubCell"/>
</dbReference>
<dbReference type="InterPro" id="IPR036413">
    <property type="entry name" value="YaeB-like_sf"/>
</dbReference>
<evidence type="ECO:0000256" key="10">
    <source>
        <dbReference type="ARBA" id="ARBA00022833"/>
    </source>
</evidence>
<evidence type="ECO:0000256" key="18">
    <source>
        <dbReference type="ARBA" id="ARBA00042156"/>
    </source>
</evidence>
<dbReference type="RefSeq" id="WP_093314633.1">
    <property type="nucleotide sequence ID" value="NZ_FNPV01000008.1"/>
</dbReference>
<keyword evidence="4" id="KW-0479">Metal-binding</keyword>
<keyword evidence="22" id="KW-1185">Reference proteome</keyword>
<dbReference type="GO" id="GO:0016887">
    <property type="term" value="F:ATP hydrolysis activity"/>
    <property type="evidence" value="ECO:0007669"/>
    <property type="project" value="InterPro"/>
</dbReference>
<dbReference type="AlphaFoldDB" id="A0A1H3Q6W5"/>
<dbReference type="Pfam" id="PF00005">
    <property type="entry name" value="ABC_tran"/>
    <property type="match status" value="1"/>
</dbReference>
<evidence type="ECO:0000256" key="17">
    <source>
        <dbReference type="ARBA" id="ARBA00039316"/>
    </source>
</evidence>
<name>A0A1H3Q6W5_9FIRM</name>
<dbReference type="InterPro" id="IPR003439">
    <property type="entry name" value="ABC_transporter-like_ATP-bd"/>
</dbReference>
<keyword evidence="11" id="KW-0067">ATP-binding</keyword>
<evidence type="ECO:0000256" key="9">
    <source>
        <dbReference type="ARBA" id="ARBA00022771"/>
    </source>
</evidence>
<dbReference type="Gene3D" id="2.40.30.70">
    <property type="entry name" value="YaeB-like"/>
    <property type="match status" value="1"/>
</dbReference>
<feature type="domain" description="ABC transporter" evidence="19">
    <location>
        <begin position="797"/>
        <end position="1121"/>
    </location>
</feature>
<dbReference type="Pfam" id="PF17755">
    <property type="entry name" value="UvrA_DNA-bind"/>
    <property type="match status" value="1"/>
</dbReference>
<proteinExistence type="inferred from homology"/>
<evidence type="ECO:0000256" key="15">
    <source>
        <dbReference type="ARBA" id="ARBA00033753"/>
    </source>
</evidence>
<evidence type="ECO:0000256" key="5">
    <source>
        <dbReference type="ARBA" id="ARBA00022737"/>
    </source>
</evidence>
<keyword evidence="5" id="KW-0677">Repeat</keyword>
<comment type="similarity">
    <text evidence="16">Belongs to the ABC transporter superfamily. UvrA family.</text>
</comment>
<evidence type="ECO:0000256" key="1">
    <source>
        <dbReference type="ARBA" id="ARBA00004496"/>
    </source>
</evidence>
<keyword evidence="10" id="KW-0862">Zinc</keyword>
<dbReference type="SUPFAM" id="SSF118196">
    <property type="entry name" value="YaeB-like"/>
    <property type="match status" value="1"/>
</dbReference>
<keyword evidence="8" id="KW-0228">DNA excision</keyword>
<dbReference type="Gene3D" id="1.10.8.280">
    <property type="entry name" value="ABC transporter ATPase domain-like"/>
    <property type="match status" value="1"/>
</dbReference>
<keyword evidence="2" id="KW-0963">Cytoplasm</keyword>
<dbReference type="STRING" id="159292.SAMN05192546_108107"/>
<keyword evidence="13" id="KW-0238">DNA-binding</keyword>
<evidence type="ECO:0000259" key="19">
    <source>
        <dbReference type="PROSITE" id="PS50893"/>
    </source>
</evidence>
<keyword evidence="7" id="KW-0227">DNA damage</keyword>
<dbReference type="PANTHER" id="PTHR43152:SF3">
    <property type="entry name" value="UVRABC SYSTEM PROTEIN A"/>
    <property type="match status" value="1"/>
</dbReference>
<dbReference type="Gene3D" id="3.40.50.300">
    <property type="entry name" value="P-loop containing nucleotide triphosphate hydrolases"/>
    <property type="match status" value="2"/>
</dbReference>
<dbReference type="Proteomes" id="UP000199230">
    <property type="component" value="Unassembled WGS sequence"/>
</dbReference>
<dbReference type="GO" id="GO:0005524">
    <property type="term" value="F:ATP binding"/>
    <property type="evidence" value="ECO:0007669"/>
    <property type="project" value="UniProtKB-KW"/>
</dbReference>
<dbReference type="GO" id="GO:0008270">
    <property type="term" value="F:zinc ion binding"/>
    <property type="evidence" value="ECO:0007669"/>
    <property type="project" value="UniProtKB-KW"/>
</dbReference>
<protein>
    <recommendedName>
        <fullName evidence="17">UvrABC system protein A</fullName>
    </recommendedName>
    <alternativeName>
        <fullName evidence="18">Excinuclease ABC subunit A</fullName>
    </alternativeName>
</protein>
<keyword evidence="14" id="KW-0234">DNA repair</keyword>
<evidence type="ECO:0000256" key="8">
    <source>
        <dbReference type="ARBA" id="ARBA00022769"/>
    </source>
</evidence>
<dbReference type="SUPFAM" id="SSF52540">
    <property type="entry name" value="P-loop containing nucleoside triphosphate hydrolases"/>
    <property type="match status" value="2"/>
</dbReference>
<evidence type="ECO:0000256" key="13">
    <source>
        <dbReference type="ARBA" id="ARBA00023125"/>
    </source>
</evidence>
<dbReference type="PROSITE" id="PS51668">
    <property type="entry name" value="TSAA_2"/>
    <property type="match status" value="1"/>
</dbReference>
<gene>
    <name evidence="21" type="ORF">SAMN05192546_108107</name>
</gene>
<evidence type="ECO:0000256" key="3">
    <source>
        <dbReference type="ARBA" id="ARBA00022691"/>
    </source>
</evidence>